<evidence type="ECO:0000256" key="2">
    <source>
        <dbReference type="SAM" id="Phobius"/>
    </source>
</evidence>
<feature type="chain" id="PRO_5036504122" evidence="3">
    <location>
        <begin position="21"/>
        <end position="206"/>
    </location>
</feature>
<feature type="region of interest" description="Disordered" evidence="1">
    <location>
        <begin position="85"/>
        <end position="109"/>
    </location>
</feature>
<evidence type="ECO:0000256" key="1">
    <source>
        <dbReference type="SAM" id="MobiDB-lite"/>
    </source>
</evidence>
<protein>
    <submittedName>
        <fullName evidence="4">Uncharacterized protein</fullName>
    </submittedName>
</protein>
<keyword evidence="2" id="KW-0812">Transmembrane</keyword>
<keyword evidence="2" id="KW-0472">Membrane</keyword>
<name>A0A8W8JXN9_MAGGI</name>
<keyword evidence="3" id="KW-0732">Signal</keyword>
<accession>A0A8W8JXN9</accession>
<dbReference type="EnsemblMetazoa" id="G21515.1">
    <property type="protein sequence ID" value="G21515.1:cds"/>
    <property type="gene ID" value="G21515"/>
</dbReference>
<organism evidence="4 5">
    <name type="scientific">Magallana gigas</name>
    <name type="common">Pacific oyster</name>
    <name type="synonym">Crassostrea gigas</name>
    <dbReference type="NCBI Taxonomy" id="29159"/>
    <lineage>
        <taxon>Eukaryota</taxon>
        <taxon>Metazoa</taxon>
        <taxon>Spiralia</taxon>
        <taxon>Lophotrochozoa</taxon>
        <taxon>Mollusca</taxon>
        <taxon>Bivalvia</taxon>
        <taxon>Autobranchia</taxon>
        <taxon>Pteriomorphia</taxon>
        <taxon>Ostreida</taxon>
        <taxon>Ostreoidea</taxon>
        <taxon>Ostreidae</taxon>
        <taxon>Magallana</taxon>
    </lineage>
</organism>
<feature type="signal peptide" evidence="3">
    <location>
        <begin position="1"/>
        <end position="20"/>
    </location>
</feature>
<sequence length="206" mass="22878">MFLILFITLSFLNYFQGALGIRRLSGFVERCPFNESEWKERATHMFCQETDTYHCLLTEDEVSVKEQCLQRSLVLNDRICFGETDNPDSEKSENREGLSPTKTAEKSTDSDSGSVVIAVVILLIIVVMVVVLVIFYKMNLFGFRDKIRQLLISDAENGATPLGEQPLLQSDAENGATPLGEQPLLQSDAENGATPLGEQPLLQSGN</sequence>
<proteinExistence type="predicted"/>
<dbReference type="AlphaFoldDB" id="A0A8W8JXN9"/>
<dbReference type="Proteomes" id="UP000005408">
    <property type="component" value="Unassembled WGS sequence"/>
</dbReference>
<keyword evidence="5" id="KW-1185">Reference proteome</keyword>
<feature type="transmembrane region" description="Helical" evidence="2">
    <location>
        <begin position="115"/>
        <end position="136"/>
    </location>
</feature>
<evidence type="ECO:0000256" key="3">
    <source>
        <dbReference type="SAM" id="SignalP"/>
    </source>
</evidence>
<evidence type="ECO:0000313" key="5">
    <source>
        <dbReference type="Proteomes" id="UP000005408"/>
    </source>
</evidence>
<feature type="region of interest" description="Disordered" evidence="1">
    <location>
        <begin position="162"/>
        <end position="206"/>
    </location>
</feature>
<keyword evidence="2" id="KW-1133">Transmembrane helix</keyword>
<evidence type="ECO:0000313" key="4">
    <source>
        <dbReference type="EnsemblMetazoa" id="G21515.1:cds"/>
    </source>
</evidence>
<reference evidence="4" key="1">
    <citation type="submission" date="2022-08" db="UniProtKB">
        <authorList>
            <consortium name="EnsemblMetazoa"/>
        </authorList>
    </citation>
    <scope>IDENTIFICATION</scope>
    <source>
        <strain evidence="4">05x7-T-G4-1.051#20</strain>
    </source>
</reference>